<evidence type="ECO:0000313" key="4">
    <source>
        <dbReference type="EMBL" id="PRI10766.1"/>
    </source>
</evidence>
<evidence type="ECO:0000256" key="1">
    <source>
        <dbReference type="SAM" id="MobiDB-lite"/>
    </source>
</evidence>
<dbReference type="PANTHER" id="PTHR42736">
    <property type="entry name" value="PROTEIN-GLUTAMINE GAMMA-GLUTAMYLTRANSFERASE"/>
    <property type="match status" value="1"/>
</dbReference>
<feature type="domain" description="Transglutaminase-like" evidence="3">
    <location>
        <begin position="532"/>
        <end position="601"/>
    </location>
</feature>
<accession>A0A2S9QME6</accession>
<feature type="transmembrane region" description="Helical" evidence="2">
    <location>
        <begin position="67"/>
        <end position="86"/>
    </location>
</feature>
<feature type="transmembrane region" description="Helical" evidence="2">
    <location>
        <begin position="44"/>
        <end position="61"/>
    </location>
</feature>
<dbReference type="AlphaFoldDB" id="A0A2S9QME6"/>
<reference evidence="4 5" key="1">
    <citation type="journal article" date="2017" name="New Microbes New Infect">
        <title>Genome sequence of 'Leucobacter massiliensis' sp. nov. isolated from human pharynx after travel to the 2014 Hajj.</title>
        <authorList>
            <person name="Leangapichart T."/>
            <person name="Gautret P."/>
            <person name="Nguyen T.T."/>
            <person name="Armstrong N."/>
            <person name="Rolain J.M."/>
        </authorList>
    </citation>
    <scope>NUCLEOTIDE SEQUENCE [LARGE SCALE GENOMIC DNA]</scope>
    <source>
        <strain evidence="4 5">122RC15</strain>
    </source>
</reference>
<dbReference type="InterPro" id="IPR038765">
    <property type="entry name" value="Papain-like_cys_pep_sf"/>
</dbReference>
<feature type="region of interest" description="Disordered" evidence="1">
    <location>
        <begin position="605"/>
        <end position="665"/>
    </location>
</feature>
<feature type="transmembrane region" description="Helical" evidence="2">
    <location>
        <begin position="176"/>
        <end position="194"/>
    </location>
</feature>
<dbReference type="SMART" id="SM00460">
    <property type="entry name" value="TGc"/>
    <property type="match status" value="1"/>
</dbReference>
<feature type="transmembrane region" description="Helical" evidence="2">
    <location>
        <begin position="98"/>
        <end position="116"/>
    </location>
</feature>
<dbReference type="InterPro" id="IPR002931">
    <property type="entry name" value="Transglutaminase-like"/>
</dbReference>
<dbReference type="InterPro" id="IPR021878">
    <property type="entry name" value="TgpA_N"/>
</dbReference>
<evidence type="ECO:0000256" key="2">
    <source>
        <dbReference type="SAM" id="Phobius"/>
    </source>
</evidence>
<dbReference type="Pfam" id="PF11992">
    <property type="entry name" value="TgpA_N"/>
    <property type="match status" value="1"/>
</dbReference>
<keyword evidence="5" id="KW-1185">Reference proteome</keyword>
<feature type="compositionally biased region" description="Basic and acidic residues" evidence="1">
    <location>
        <begin position="634"/>
        <end position="648"/>
    </location>
</feature>
<sequence>MSAQATAARAGRDPASPIRANRTPGARSLGAPAPGSTRRSWRPLLAAALLWALWAVCLIALRELFVGAAWTGRALVLAAAVLAAAGALRSLRPRSGTLAWLLGALAGAALLGWWGLADGRLAAWLIAPQQALQQTWLAVSAGVPPMELSGPLLDVVLAAWFAGLLLSVLLSARFGLLLAAGLPSALLMLAPVTVTSLRVSPPLLLAAGALLLLLLWLEAPPAAGRWRGIAAAGIALALAAGIMAALPPSRDRVWNASAVSVGPVSASVPDVTIALGEELRSGSGTVAFDYRVDDRAAPVRFTLAVLDDFERGTWLPEDALDASGATVDAARNGGGATGGGADPRRREASVTVRSQGLVSSWLPLPQTVQRVEAVDGDFDPGSWNWVAGTATARSDTALTRPRDAYRAVVGPEAFGSLRVAERYTAEQLAEFDPEPYTELPAGMPAAITEAAQEATASVDADLELLRSNPGGAMHYTSGTVVPSGLGEEATRELLTAASLEQWFRSGDFAYDVSAPYEPGLDRSDPYAVMETFLEQRSGYCVHYASTFAVMARSLGLPTRVAVGYVSRPADDGWTPVRARELHAWPEVFVTGIGWVAFEPTPGGAGYRAETGQATVSASAPAGEQSSPLQAPDTPIEREQPQDPARPDAIEPGATAETEPGAATATGHAVPAPLAALLGTLGVMLLLLGIAPALRALRRAQRMRRARRGHDPASQLWAEFVDTAADLGLHRPGAGGTRARTPEALVEHLAGRGLLGTTGAEAAGALARAVVAERFSGAASTAPSRAEARLAIGALRAGARPRARWRAAFLPRSVLGR</sequence>
<dbReference type="RefSeq" id="WP_105805230.1">
    <property type="nucleotide sequence ID" value="NZ_MWZD01000017.1"/>
</dbReference>
<evidence type="ECO:0000313" key="5">
    <source>
        <dbReference type="Proteomes" id="UP000238650"/>
    </source>
</evidence>
<dbReference type="InterPro" id="IPR052901">
    <property type="entry name" value="Bact_TGase-like"/>
</dbReference>
<feature type="transmembrane region" description="Helical" evidence="2">
    <location>
        <begin position="673"/>
        <end position="696"/>
    </location>
</feature>
<feature type="transmembrane region" description="Helical" evidence="2">
    <location>
        <begin position="152"/>
        <end position="169"/>
    </location>
</feature>
<proteinExistence type="predicted"/>
<dbReference type="OrthoDB" id="9804023at2"/>
<feature type="transmembrane region" description="Helical" evidence="2">
    <location>
        <begin position="200"/>
        <end position="217"/>
    </location>
</feature>
<dbReference type="Pfam" id="PF01841">
    <property type="entry name" value="Transglut_core"/>
    <property type="match status" value="1"/>
</dbReference>
<dbReference type="Gene3D" id="3.10.620.30">
    <property type="match status" value="1"/>
</dbReference>
<dbReference type="EMBL" id="MWZD01000017">
    <property type="protein sequence ID" value="PRI10766.1"/>
    <property type="molecule type" value="Genomic_DNA"/>
</dbReference>
<feature type="transmembrane region" description="Helical" evidence="2">
    <location>
        <begin position="229"/>
        <end position="246"/>
    </location>
</feature>
<keyword evidence="2" id="KW-0472">Membrane</keyword>
<comment type="caution">
    <text evidence="4">The sequence shown here is derived from an EMBL/GenBank/DDBJ whole genome shotgun (WGS) entry which is preliminary data.</text>
</comment>
<dbReference type="PANTHER" id="PTHR42736:SF1">
    <property type="entry name" value="PROTEIN-GLUTAMINE GAMMA-GLUTAMYLTRANSFERASE"/>
    <property type="match status" value="1"/>
</dbReference>
<feature type="compositionally biased region" description="Polar residues" evidence="1">
    <location>
        <begin position="611"/>
        <end position="628"/>
    </location>
</feature>
<dbReference type="Proteomes" id="UP000238650">
    <property type="component" value="Unassembled WGS sequence"/>
</dbReference>
<dbReference type="SUPFAM" id="SSF54001">
    <property type="entry name" value="Cysteine proteinases"/>
    <property type="match status" value="1"/>
</dbReference>
<feature type="region of interest" description="Disordered" evidence="1">
    <location>
        <begin position="1"/>
        <end position="37"/>
    </location>
</feature>
<feature type="compositionally biased region" description="Low complexity" evidence="1">
    <location>
        <begin position="650"/>
        <end position="665"/>
    </location>
</feature>
<gene>
    <name evidence="4" type="ORF">B4915_07645</name>
</gene>
<organism evidence="4 5">
    <name type="scientific">Leucobacter massiliensis</name>
    <dbReference type="NCBI Taxonomy" id="1686285"/>
    <lineage>
        <taxon>Bacteria</taxon>
        <taxon>Bacillati</taxon>
        <taxon>Actinomycetota</taxon>
        <taxon>Actinomycetes</taxon>
        <taxon>Micrococcales</taxon>
        <taxon>Microbacteriaceae</taxon>
        <taxon>Leucobacter</taxon>
    </lineage>
</organism>
<evidence type="ECO:0000259" key="3">
    <source>
        <dbReference type="SMART" id="SM00460"/>
    </source>
</evidence>
<protein>
    <recommendedName>
        <fullName evidence="3">Transglutaminase-like domain-containing protein</fullName>
    </recommendedName>
</protein>
<name>A0A2S9QME6_9MICO</name>
<keyword evidence="2" id="KW-0812">Transmembrane</keyword>
<keyword evidence="2" id="KW-1133">Transmembrane helix</keyword>